<feature type="signal peptide" evidence="1">
    <location>
        <begin position="1"/>
        <end position="24"/>
    </location>
</feature>
<dbReference type="EMBL" id="CP022684">
    <property type="protein sequence ID" value="AUM11537.1"/>
    <property type="molecule type" value="Genomic_DNA"/>
</dbReference>
<dbReference type="Pfam" id="PF05494">
    <property type="entry name" value="MlaC"/>
    <property type="match status" value="1"/>
</dbReference>
<organism evidence="2 3">
    <name type="scientific">Ketobacter alkanivorans</name>
    <dbReference type="NCBI Taxonomy" id="1917421"/>
    <lineage>
        <taxon>Bacteria</taxon>
        <taxon>Pseudomonadati</taxon>
        <taxon>Pseudomonadota</taxon>
        <taxon>Gammaproteobacteria</taxon>
        <taxon>Pseudomonadales</taxon>
        <taxon>Ketobacteraceae</taxon>
        <taxon>Ketobacter</taxon>
    </lineage>
</organism>
<keyword evidence="1" id="KW-0732">Signal</keyword>
<dbReference type="InterPro" id="IPR042245">
    <property type="entry name" value="Tgt2/MlaC_sf"/>
</dbReference>
<keyword evidence="3" id="KW-1185">Reference proteome</keyword>
<dbReference type="KEGG" id="kak:Kalk_03500"/>
<dbReference type="InterPro" id="IPR008869">
    <property type="entry name" value="MlaC/ttg2D"/>
</dbReference>
<sequence length="215" mass="23909">MAMTIQFALFLVLAMGSMVPSAMAESKAEPDKLITSLFEAVNERLQADQDKIAADKTHLITIGDEVLAPYVSFETMAKQILGKNWRKITPDQRVRYTQAFRQRVSLSLVSQYDPSKKYDLEVTGARQNDKGDQAAVNSVVTEVKTGTKYNISYKLFVGRNASNWQVYDIVVEGVSVLQSFKTASAEDFKNNGIEYMIAQLQNSETATQGSESTVQ</sequence>
<dbReference type="AlphaFoldDB" id="A0A2K9LH30"/>
<evidence type="ECO:0000313" key="3">
    <source>
        <dbReference type="Proteomes" id="UP000235116"/>
    </source>
</evidence>
<accession>A0A2K9LH30</accession>
<dbReference type="Proteomes" id="UP000235116">
    <property type="component" value="Chromosome"/>
</dbReference>
<evidence type="ECO:0000313" key="2">
    <source>
        <dbReference type="EMBL" id="AUM11537.1"/>
    </source>
</evidence>
<dbReference type="PANTHER" id="PTHR36573:SF1">
    <property type="entry name" value="INTERMEMBRANE PHOSPHOLIPID TRANSPORT SYSTEM BINDING PROTEIN MLAC"/>
    <property type="match status" value="1"/>
</dbReference>
<protein>
    <recommendedName>
        <fullName evidence="4">Toluene tolerance protein</fullName>
    </recommendedName>
</protein>
<proteinExistence type="predicted"/>
<evidence type="ECO:0000256" key="1">
    <source>
        <dbReference type="SAM" id="SignalP"/>
    </source>
</evidence>
<feature type="chain" id="PRO_5014623118" description="Toluene tolerance protein" evidence="1">
    <location>
        <begin position="25"/>
        <end position="215"/>
    </location>
</feature>
<dbReference type="Gene3D" id="3.10.450.710">
    <property type="entry name" value="Tgt2/MlaC"/>
    <property type="match status" value="1"/>
</dbReference>
<evidence type="ECO:0008006" key="4">
    <source>
        <dbReference type="Google" id="ProtNLM"/>
    </source>
</evidence>
<dbReference type="PANTHER" id="PTHR36573">
    <property type="entry name" value="INTERMEMBRANE PHOSPHOLIPID TRANSPORT SYSTEM BINDING PROTEIN MLAC"/>
    <property type="match status" value="1"/>
</dbReference>
<reference evidence="3" key="1">
    <citation type="submission" date="2017-08" db="EMBL/GenBank/DDBJ databases">
        <title>Direct submision.</title>
        <authorList>
            <person name="Kim S.-J."/>
            <person name="Rhee S.-K."/>
        </authorList>
    </citation>
    <scope>NUCLEOTIDE SEQUENCE [LARGE SCALE GENOMIC DNA]</scope>
    <source>
        <strain evidence="3">GI5</strain>
    </source>
</reference>
<name>A0A2K9LH30_9GAMM</name>
<gene>
    <name evidence="2" type="ORF">Kalk_03500</name>
</gene>